<gene>
    <name evidence="1" type="ORF">WH91_08040</name>
</gene>
<comment type="caution">
    <text evidence="1">The sequence shown here is derived from an EMBL/GenBank/DDBJ whole genome shotgun (WGS) entry which is preliminary data.</text>
</comment>
<name>A0ABR5DZR4_9HYPH</name>
<keyword evidence="2" id="KW-1185">Reference proteome</keyword>
<reference evidence="1 2" key="1">
    <citation type="submission" date="2015-03" db="EMBL/GenBank/DDBJ databases">
        <authorList>
            <person name="Lepp D."/>
            <person name="Hassan Y.I."/>
            <person name="Li X.-Z."/>
            <person name="Zhou T."/>
        </authorList>
    </citation>
    <scope>NUCLEOTIDE SEQUENCE [LARGE SCALE GENOMIC DNA]</scope>
    <source>
        <strain evidence="1 2">Cr7-05</strain>
    </source>
</reference>
<dbReference type="EMBL" id="LAPV01000088">
    <property type="protein sequence ID" value="KKC33530.1"/>
    <property type="molecule type" value="Genomic_DNA"/>
</dbReference>
<organism evidence="1 2">
    <name type="scientific">Devosia psychrophila</name>
    <dbReference type="NCBI Taxonomy" id="728005"/>
    <lineage>
        <taxon>Bacteria</taxon>
        <taxon>Pseudomonadati</taxon>
        <taxon>Pseudomonadota</taxon>
        <taxon>Alphaproteobacteria</taxon>
        <taxon>Hyphomicrobiales</taxon>
        <taxon>Devosiaceae</taxon>
        <taxon>Devosia</taxon>
    </lineage>
</organism>
<dbReference type="RefSeq" id="WP_046170490.1">
    <property type="nucleotide sequence ID" value="NZ_LAPV01000088.1"/>
</dbReference>
<evidence type="ECO:0000313" key="2">
    <source>
        <dbReference type="Proteomes" id="UP000033519"/>
    </source>
</evidence>
<proteinExistence type="predicted"/>
<accession>A0ABR5DZR4</accession>
<protein>
    <submittedName>
        <fullName evidence="1">Uncharacterized protein</fullName>
    </submittedName>
</protein>
<sequence>MERALSRTQNHLRLIERQIALRTGRLTVTFRARSRHSGQNRSTWTSADERLYQDNLSALTFARQSEVDAVTRKLIHQDAAIAAFRFRNGIVASLAA</sequence>
<evidence type="ECO:0000313" key="1">
    <source>
        <dbReference type="EMBL" id="KKC33530.1"/>
    </source>
</evidence>
<dbReference type="Proteomes" id="UP000033519">
    <property type="component" value="Unassembled WGS sequence"/>
</dbReference>